<dbReference type="Gene3D" id="1.20.140.30">
    <property type="entry name" value="MOB kinase activator"/>
    <property type="match status" value="1"/>
</dbReference>
<keyword evidence="1" id="KW-0479">Metal-binding</keyword>
<dbReference type="InterPro" id="IPR036703">
    <property type="entry name" value="MOB_kinase_act_sf"/>
</dbReference>
<dbReference type="InterPro" id="IPR005301">
    <property type="entry name" value="MOB_kinase_act_fam"/>
</dbReference>
<feature type="compositionally biased region" description="Low complexity" evidence="2">
    <location>
        <begin position="1"/>
        <end position="14"/>
    </location>
</feature>
<feature type="compositionally biased region" description="Acidic residues" evidence="2">
    <location>
        <begin position="183"/>
        <end position="192"/>
    </location>
</feature>
<reference evidence="3 4" key="1">
    <citation type="submission" date="2019-03" db="EMBL/GenBank/DDBJ databases">
        <title>Rhodosporidium diobovatum UCD-FST 08-225 genome sequencing, assembly, and annotation.</title>
        <authorList>
            <person name="Fakankun I.U."/>
            <person name="Fristensky B."/>
            <person name="Levin D.B."/>
        </authorList>
    </citation>
    <scope>NUCLEOTIDE SEQUENCE [LARGE SCALE GENOMIC DNA]</scope>
    <source>
        <strain evidence="3 4">UCD-FST 08-225</strain>
    </source>
</reference>
<keyword evidence="1" id="KW-0862">Zinc</keyword>
<feature type="region of interest" description="Disordered" evidence="2">
    <location>
        <begin position="174"/>
        <end position="207"/>
    </location>
</feature>
<evidence type="ECO:0000313" key="3">
    <source>
        <dbReference type="EMBL" id="TNY17849.1"/>
    </source>
</evidence>
<dbReference type="STRING" id="5288.A0A5C5FNH0"/>
<feature type="binding site" evidence="1">
    <location>
        <position position="52"/>
    </location>
    <ligand>
        <name>Zn(2+)</name>
        <dbReference type="ChEBI" id="CHEBI:29105"/>
    </ligand>
</feature>
<accession>A0A5C5FNH0</accession>
<dbReference type="EMBL" id="SOZI01000172">
    <property type="protein sequence ID" value="TNY17849.1"/>
    <property type="molecule type" value="Genomic_DNA"/>
</dbReference>
<feature type="binding site" evidence="1">
    <location>
        <position position="57"/>
    </location>
    <ligand>
        <name>Zn(2+)</name>
        <dbReference type="ChEBI" id="CHEBI:29105"/>
    </ligand>
</feature>
<organism evidence="3 4">
    <name type="scientific">Rhodotorula diobovata</name>
    <dbReference type="NCBI Taxonomy" id="5288"/>
    <lineage>
        <taxon>Eukaryota</taxon>
        <taxon>Fungi</taxon>
        <taxon>Dikarya</taxon>
        <taxon>Basidiomycota</taxon>
        <taxon>Pucciniomycotina</taxon>
        <taxon>Microbotryomycetes</taxon>
        <taxon>Sporidiobolales</taxon>
        <taxon>Sporidiobolaceae</taxon>
        <taxon>Rhodotorula</taxon>
    </lineage>
</organism>
<sequence length="207" mass="22349">MSGALLPLPSSLPSMRRVRTGPTSPTKRNDEKWCRRLTLDQHVWLAALQEVCTPETCPSMTTSPSWLFVCAAHSTAPDPPCSALSYMLHTSSGASALLTSPRYFPSSLSVSPQGSKLLLAVSRRLFRAFAHCHAAHGDVFARLEDETGLVRRFAALSERFGLVDEAEGEVIPGFVGGGFSHGEEEDELDDDEGGIRAVDEPHGSESP</sequence>
<evidence type="ECO:0000256" key="2">
    <source>
        <dbReference type="SAM" id="MobiDB-lite"/>
    </source>
</evidence>
<protein>
    <submittedName>
        <fullName evidence="3">Mob1/phocein</fullName>
    </submittedName>
</protein>
<dbReference type="AlphaFoldDB" id="A0A5C5FNH0"/>
<dbReference type="Proteomes" id="UP000311382">
    <property type="component" value="Unassembled WGS sequence"/>
</dbReference>
<feature type="region of interest" description="Disordered" evidence="2">
    <location>
        <begin position="1"/>
        <end position="29"/>
    </location>
</feature>
<dbReference type="Pfam" id="PF03637">
    <property type="entry name" value="Mob1_phocein"/>
    <property type="match status" value="1"/>
</dbReference>
<dbReference type="OrthoDB" id="10262609at2759"/>
<dbReference type="PANTHER" id="PTHR22599">
    <property type="entry name" value="MPS ONE BINDER KINASE ACTIVATOR-LIKE MOB"/>
    <property type="match status" value="1"/>
</dbReference>
<dbReference type="SUPFAM" id="SSF101152">
    <property type="entry name" value="Mob1/phocein"/>
    <property type="match status" value="1"/>
</dbReference>
<evidence type="ECO:0000313" key="4">
    <source>
        <dbReference type="Proteomes" id="UP000311382"/>
    </source>
</evidence>
<name>A0A5C5FNH0_9BASI</name>
<feature type="binding site" evidence="1">
    <location>
        <position position="131"/>
    </location>
    <ligand>
        <name>Zn(2+)</name>
        <dbReference type="ChEBI" id="CHEBI:29105"/>
    </ligand>
</feature>
<keyword evidence="4" id="KW-1185">Reference proteome</keyword>
<comment type="caution">
    <text evidence="3">The sequence shown here is derived from an EMBL/GenBank/DDBJ whole genome shotgun (WGS) entry which is preliminary data.</text>
</comment>
<gene>
    <name evidence="3" type="ORF">DMC30DRAFT_404796</name>
</gene>
<dbReference type="SMART" id="SM01388">
    <property type="entry name" value="Mob1_phocein"/>
    <property type="match status" value="1"/>
</dbReference>
<feature type="compositionally biased region" description="Basic and acidic residues" evidence="2">
    <location>
        <begin position="193"/>
        <end position="207"/>
    </location>
</feature>
<feature type="binding site" evidence="1">
    <location>
        <position position="136"/>
    </location>
    <ligand>
        <name>Zn(2+)</name>
        <dbReference type="ChEBI" id="CHEBI:29105"/>
    </ligand>
</feature>
<evidence type="ECO:0000256" key="1">
    <source>
        <dbReference type="PIRSR" id="PIRSR605301-1"/>
    </source>
</evidence>
<proteinExistence type="predicted"/>